<dbReference type="AlphaFoldDB" id="A0AAP0HVV0"/>
<accession>A0AAP0HVV0</accession>
<keyword evidence="2" id="KW-1185">Reference proteome</keyword>
<proteinExistence type="predicted"/>
<name>A0AAP0HVV0_9MAGN</name>
<organism evidence="1 2">
    <name type="scientific">Stephania yunnanensis</name>
    <dbReference type="NCBI Taxonomy" id="152371"/>
    <lineage>
        <taxon>Eukaryota</taxon>
        <taxon>Viridiplantae</taxon>
        <taxon>Streptophyta</taxon>
        <taxon>Embryophyta</taxon>
        <taxon>Tracheophyta</taxon>
        <taxon>Spermatophyta</taxon>
        <taxon>Magnoliopsida</taxon>
        <taxon>Ranunculales</taxon>
        <taxon>Menispermaceae</taxon>
        <taxon>Menispermoideae</taxon>
        <taxon>Cissampelideae</taxon>
        <taxon>Stephania</taxon>
    </lineage>
</organism>
<protein>
    <submittedName>
        <fullName evidence="1">Uncharacterized protein</fullName>
    </submittedName>
</protein>
<evidence type="ECO:0000313" key="2">
    <source>
        <dbReference type="Proteomes" id="UP001420932"/>
    </source>
</evidence>
<dbReference type="EMBL" id="JBBNAF010000011">
    <property type="protein sequence ID" value="KAK9097980.1"/>
    <property type="molecule type" value="Genomic_DNA"/>
</dbReference>
<gene>
    <name evidence="1" type="ORF">Syun_025025</name>
</gene>
<evidence type="ECO:0000313" key="1">
    <source>
        <dbReference type="EMBL" id="KAK9097980.1"/>
    </source>
</evidence>
<reference evidence="1 2" key="1">
    <citation type="submission" date="2024-01" db="EMBL/GenBank/DDBJ databases">
        <title>Genome assemblies of Stephania.</title>
        <authorList>
            <person name="Yang L."/>
        </authorList>
    </citation>
    <scope>NUCLEOTIDE SEQUENCE [LARGE SCALE GENOMIC DNA]</scope>
    <source>
        <strain evidence="1">YNDBR</strain>
        <tissue evidence="1">Leaf</tissue>
    </source>
</reference>
<dbReference type="Proteomes" id="UP001420932">
    <property type="component" value="Unassembled WGS sequence"/>
</dbReference>
<sequence>MSLRFKILMYPFLITKKPPKTSPRVFRFKILMYPFLITKKPPKTSPRVFRFKILMYLQCREKKTREIAHFNLSAHTNRSPSLSLKVDFPMLIYLSTKILFQLQFSFLFSLSEIPIPTAIRCMCWTFYFCVCVAHTKTNRCSPLMAELWGVKIENLKRLVVELVSLLCDQIKTTNLDPLVREINQEKHVSVRHIFWNSNTCATIRNMYQITRR</sequence>
<comment type="caution">
    <text evidence="1">The sequence shown here is derived from an EMBL/GenBank/DDBJ whole genome shotgun (WGS) entry which is preliminary data.</text>
</comment>